<evidence type="ECO:0000313" key="3">
    <source>
        <dbReference type="Proteomes" id="UP000219281"/>
    </source>
</evidence>
<dbReference type="OrthoDB" id="9775382at2"/>
<feature type="signal peptide" evidence="1">
    <location>
        <begin position="1"/>
        <end position="25"/>
    </location>
</feature>
<evidence type="ECO:0000256" key="1">
    <source>
        <dbReference type="SAM" id="SignalP"/>
    </source>
</evidence>
<protein>
    <recommendedName>
        <fullName evidence="4">Outer membrane protein beta-barrel domain-containing protein</fullName>
    </recommendedName>
</protein>
<evidence type="ECO:0000313" key="2">
    <source>
        <dbReference type="EMBL" id="SOD11263.1"/>
    </source>
</evidence>
<keyword evidence="1" id="KW-0732">Signal</keyword>
<name>A0A285ZNN6_9SPHI</name>
<dbReference type="InterPro" id="IPR046495">
    <property type="entry name" value="DUF6588"/>
</dbReference>
<organism evidence="2 3">
    <name type="scientific">Pedobacter xixiisoli</name>
    <dbReference type="NCBI Taxonomy" id="1476464"/>
    <lineage>
        <taxon>Bacteria</taxon>
        <taxon>Pseudomonadati</taxon>
        <taxon>Bacteroidota</taxon>
        <taxon>Sphingobacteriia</taxon>
        <taxon>Sphingobacteriales</taxon>
        <taxon>Sphingobacteriaceae</taxon>
        <taxon>Pedobacter</taxon>
    </lineage>
</organism>
<dbReference type="EMBL" id="OCMT01000001">
    <property type="protein sequence ID" value="SOD11263.1"/>
    <property type="molecule type" value="Genomic_DNA"/>
</dbReference>
<dbReference type="Proteomes" id="UP000219281">
    <property type="component" value="Unassembled WGS sequence"/>
</dbReference>
<sequence>MKKKFRALSHMVLLGAFFMPSTLMAQDEVGGVFKGAPEDASKLTQAYLSPLFIGLGTSINSGWFTSAKAKNTLHFDLRITATAAIVPSSAKNFDVTKLGLTSMSPATGANPISPTFSGQDRSGTLMHINNTTSASDFNLPNGVNIGYIPAPQVQLTVGIPKNIDISLRYVPKINLKEYGKIDMIGAGAKIEVLPLILGKTEKLIPLDVAVALGFTQLNYSLPLEVGTNPNANQHLSAKIKGMSADAVVSKTLAAFTPFFSIGYQKSESTLKALGTYEFEVPISPATPTGRKTFNDPFSFSQTDVSGARASLGFQLQLAFFRFYASYTQAKYGYVNTGFGFGI</sequence>
<proteinExistence type="predicted"/>
<reference evidence="3" key="1">
    <citation type="submission" date="2017-09" db="EMBL/GenBank/DDBJ databases">
        <authorList>
            <person name="Varghese N."/>
            <person name="Submissions S."/>
        </authorList>
    </citation>
    <scope>NUCLEOTIDE SEQUENCE [LARGE SCALE GENOMIC DNA]</scope>
    <source>
        <strain evidence="3">CGMCC 1.12803</strain>
    </source>
</reference>
<dbReference type="RefSeq" id="WP_097127354.1">
    <property type="nucleotide sequence ID" value="NZ_OCMT01000001.1"/>
</dbReference>
<feature type="chain" id="PRO_5013307166" description="Outer membrane protein beta-barrel domain-containing protein" evidence="1">
    <location>
        <begin position="26"/>
        <end position="342"/>
    </location>
</feature>
<keyword evidence="3" id="KW-1185">Reference proteome</keyword>
<accession>A0A285ZNN6</accession>
<evidence type="ECO:0008006" key="4">
    <source>
        <dbReference type="Google" id="ProtNLM"/>
    </source>
</evidence>
<dbReference type="AlphaFoldDB" id="A0A285ZNN6"/>
<gene>
    <name evidence="2" type="ORF">SAMN06297358_0062</name>
</gene>
<dbReference type="Pfam" id="PF20230">
    <property type="entry name" value="DUF6588"/>
    <property type="match status" value="1"/>
</dbReference>